<dbReference type="EMBL" id="QWDD01000001">
    <property type="protein sequence ID" value="RNJ49347.1"/>
    <property type="molecule type" value="Genomic_DNA"/>
</dbReference>
<dbReference type="Proteomes" id="UP000268623">
    <property type="component" value="Unassembled WGS sequence"/>
</dbReference>
<name>A0A3M9XM42_9HYPH</name>
<gene>
    <name evidence="1" type="ORF">D1O30_06800</name>
</gene>
<keyword evidence="2" id="KW-1185">Reference proteome</keyword>
<evidence type="ECO:0000313" key="2">
    <source>
        <dbReference type="Proteomes" id="UP000268623"/>
    </source>
</evidence>
<protein>
    <submittedName>
        <fullName evidence="1">Uncharacterized protein</fullName>
    </submittedName>
</protein>
<comment type="caution">
    <text evidence="1">The sequence shown here is derived from an EMBL/GenBank/DDBJ whole genome shotgun (WGS) entry which is preliminary data.</text>
</comment>
<accession>A0A3M9XM42</accession>
<organism evidence="1 2">
    <name type="scientific">Methylocystis hirsuta</name>
    <dbReference type="NCBI Taxonomy" id="369798"/>
    <lineage>
        <taxon>Bacteria</taxon>
        <taxon>Pseudomonadati</taxon>
        <taxon>Pseudomonadota</taxon>
        <taxon>Alphaproteobacteria</taxon>
        <taxon>Hyphomicrobiales</taxon>
        <taxon>Methylocystaceae</taxon>
        <taxon>Methylocystis</taxon>
    </lineage>
</organism>
<dbReference type="AlphaFoldDB" id="A0A3M9XM42"/>
<reference evidence="1 2" key="1">
    <citation type="submission" date="2018-08" db="EMBL/GenBank/DDBJ databases">
        <title>Genome sequence of Methylocystis hirsuta CSC1, a methanotroph able to accumulate PHAs.</title>
        <authorList>
            <person name="Bordel S."/>
            <person name="Rodriguez E."/>
            <person name="Gancedo J."/>
            <person name="Munoz R."/>
        </authorList>
    </citation>
    <scope>NUCLEOTIDE SEQUENCE [LARGE SCALE GENOMIC DNA]</scope>
    <source>
        <strain evidence="1 2">CSC1</strain>
    </source>
</reference>
<sequence length="138" mass="14715">MVPEGQPYVIVDSAQLPQADPSVWRLVDGVVVVDSDAPGVDFANNFHAVRASLVTHAYGGVEKRTSLYGYLAQLGAEQMLGPLSIDKQHDLNLLLAAARWEQQMLDAVDGILVDGAITDASWPVFAQAADLAELAAKS</sequence>
<evidence type="ECO:0000313" key="1">
    <source>
        <dbReference type="EMBL" id="RNJ49347.1"/>
    </source>
</evidence>
<proteinExistence type="predicted"/>